<evidence type="ECO:0000256" key="1">
    <source>
        <dbReference type="ARBA" id="ARBA00022574"/>
    </source>
</evidence>
<proteinExistence type="predicted"/>
<keyword evidence="3" id="KW-1185">Reference proteome</keyword>
<keyword evidence="1" id="KW-0853">WD repeat</keyword>
<name>A0A2V3J3J9_9FLOR</name>
<evidence type="ECO:0000313" key="2">
    <source>
        <dbReference type="EMBL" id="PXF49021.1"/>
    </source>
</evidence>
<protein>
    <submittedName>
        <fullName evidence="2">THO complex subunit 6-like</fullName>
    </submittedName>
</protein>
<dbReference type="OrthoDB" id="10423241at2759"/>
<dbReference type="GO" id="GO:0006406">
    <property type="term" value="P:mRNA export from nucleus"/>
    <property type="evidence" value="ECO:0007669"/>
    <property type="project" value="TreeGrafter"/>
</dbReference>
<dbReference type="AlphaFoldDB" id="A0A2V3J3J9"/>
<dbReference type="STRING" id="448386.A0A2V3J3J9"/>
<comment type="caution">
    <text evidence="2">The sequence shown here is derived from an EMBL/GenBank/DDBJ whole genome shotgun (WGS) entry which is preliminary data.</text>
</comment>
<evidence type="ECO:0000313" key="3">
    <source>
        <dbReference type="Proteomes" id="UP000247409"/>
    </source>
</evidence>
<dbReference type="EMBL" id="NBIV01000009">
    <property type="protein sequence ID" value="PXF49021.1"/>
    <property type="molecule type" value="Genomic_DNA"/>
</dbReference>
<dbReference type="InterPro" id="IPR042626">
    <property type="entry name" value="THOC6"/>
</dbReference>
<dbReference type="Proteomes" id="UP000247409">
    <property type="component" value="Unassembled WGS sequence"/>
</dbReference>
<dbReference type="Gene3D" id="2.130.10.10">
    <property type="entry name" value="YVTN repeat-like/Quinoprotein amine dehydrogenase"/>
    <property type="match status" value="1"/>
</dbReference>
<dbReference type="SUPFAM" id="SSF101898">
    <property type="entry name" value="NHL repeat"/>
    <property type="match status" value="1"/>
</dbReference>
<dbReference type="PANTHER" id="PTHR44411:SF1">
    <property type="entry name" value="THO COMPLEX SUBUNIT 6 HOMOLOG"/>
    <property type="match status" value="1"/>
</dbReference>
<dbReference type="GO" id="GO:0000346">
    <property type="term" value="C:transcription export complex"/>
    <property type="evidence" value="ECO:0007669"/>
    <property type="project" value="TreeGrafter"/>
</dbReference>
<sequence length="360" mass="38721">MALFDIEAYKSHLRKRVADSTTLVFALSFDTSGSFLVAGTINGLLKIFSLSAIALSCYVSPSQSHLCAVRDLSRHGSINGLAVTEQELYVATDNGLLCFSWKHLIAPISGDQPNVHVVPNVILAGTQINAVIKLGQKKRTSSVVAATGTGAFMIVSDGGKKFHQIGDSIGEAAYPHCITGDADSNIFLAGCNDYMIRQFDVRLPKPIVHVYSVEQQRRGRFKPYISSLALNSDSTFAMIADSNHNITSFHLPTSSTVSSLRAPFSPQAIVFADGYFYCGGSDINNGDKSPDSRCLRRCDVRCEDLHVVSSSTSSIYALAASPVGAIAAGGHSLQKTNDQELAERADVYLCPPIRSFSVFV</sequence>
<gene>
    <name evidence="2" type="ORF">BWQ96_01159</name>
</gene>
<dbReference type="InterPro" id="IPR015943">
    <property type="entry name" value="WD40/YVTN_repeat-like_dom_sf"/>
</dbReference>
<dbReference type="GO" id="GO:0000347">
    <property type="term" value="C:THO complex"/>
    <property type="evidence" value="ECO:0007669"/>
    <property type="project" value="TreeGrafter"/>
</dbReference>
<organism evidence="2 3">
    <name type="scientific">Gracilariopsis chorda</name>
    <dbReference type="NCBI Taxonomy" id="448386"/>
    <lineage>
        <taxon>Eukaryota</taxon>
        <taxon>Rhodophyta</taxon>
        <taxon>Florideophyceae</taxon>
        <taxon>Rhodymeniophycidae</taxon>
        <taxon>Gracilariales</taxon>
        <taxon>Gracilariaceae</taxon>
        <taxon>Gracilariopsis</taxon>
    </lineage>
</organism>
<dbReference type="PANTHER" id="PTHR44411">
    <property type="entry name" value="THO COMPLEX SUBUNIT 6 HOMOLOG"/>
    <property type="match status" value="1"/>
</dbReference>
<reference evidence="2 3" key="1">
    <citation type="journal article" date="2018" name="Mol. Biol. Evol.">
        <title>Analysis of the draft genome of the red seaweed Gracilariopsis chorda provides insights into genome size evolution in Rhodophyta.</title>
        <authorList>
            <person name="Lee J."/>
            <person name="Yang E.C."/>
            <person name="Graf L."/>
            <person name="Yang J.H."/>
            <person name="Qiu H."/>
            <person name="Zel Zion U."/>
            <person name="Chan C.X."/>
            <person name="Stephens T.G."/>
            <person name="Weber A.P.M."/>
            <person name="Boo G.H."/>
            <person name="Boo S.M."/>
            <person name="Kim K.M."/>
            <person name="Shin Y."/>
            <person name="Jung M."/>
            <person name="Lee S.J."/>
            <person name="Yim H.S."/>
            <person name="Lee J.H."/>
            <person name="Bhattacharya D."/>
            <person name="Yoon H.S."/>
        </authorList>
    </citation>
    <scope>NUCLEOTIDE SEQUENCE [LARGE SCALE GENOMIC DNA]</scope>
    <source>
        <strain evidence="2 3">SKKU-2015</strain>
        <tissue evidence="2">Whole body</tissue>
    </source>
</reference>
<accession>A0A2V3J3J9</accession>